<dbReference type="Pfam" id="PF00041">
    <property type="entry name" value="fn3"/>
    <property type="match status" value="1"/>
</dbReference>
<dbReference type="InterPro" id="IPR013783">
    <property type="entry name" value="Ig-like_fold"/>
</dbReference>
<dbReference type="PROSITE" id="PS50853">
    <property type="entry name" value="FN3"/>
    <property type="match status" value="1"/>
</dbReference>
<dbReference type="CDD" id="cd00063">
    <property type="entry name" value="FN3"/>
    <property type="match status" value="1"/>
</dbReference>
<protein>
    <recommendedName>
        <fullName evidence="2">Fibronectin type-III domain-containing protein</fullName>
    </recommendedName>
</protein>
<keyword evidence="4" id="KW-1185">Reference proteome</keyword>
<accession>A0ABM9QJ05</accession>
<evidence type="ECO:0000313" key="4">
    <source>
        <dbReference type="Proteomes" id="UP000027600"/>
    </source>
</evidence>
<name>A0ABM9QJ05_9FIRM</name>
<dbReference type="SUPFAM" id="SSF49265">
    <property type="entry name" value="Fibronectin type III"/>
    <property type="match status" value="1"/>
</dbReference>
<evidence type="ECO:0000256" key="1">
    <source>
        <dbReference type="SAM" id="SignalP"/>
    </source>
</evidence>
<feature type="signal peptide" evidence="1">
    <location>
        <begin position="1"/>
        <end position="26"/>
    </location>
</feature>
<reference evidence="3 4" key="1">
    <citation type="journal article" date="2014" name="Int. J. Syst. Evol. Microbiol.">
        <title>Complete genome of a new Firmicutes species belonging to the dominant human colonic microbiota ('Ruminococcus bicirculans') reveals two chromosomes and a selective capacity to utilize plant glucans.</title>
        <authorList>
            <consortium name="NISC Comparative Sequencing Program"/>
            <person name="Wegmann U."/>
            <person name="Louis P."/>
            <person name="Goesmann A."/>
            <person name="Henrissat B."/>
            <person name="Duncan S.H."/>
            <person name="Flint H.J."/>
        </authorList>
    </citation>
    <scope>NUCLEOTIDE SEQUENCE [LARGE SCALE GENOMIC DNA]</scope>
    <source>
        <strain evidence="3 4">80/3</strain>
    </source>
</reference>
<organism evidence="3 4">
    <name type="scientific">Ruminococcus bicirculans</name>
    <name type="common">ex Wegman et al. 2014</name>
    <dbReference type="NCBI Taxonomy" id="1160721"/>
    <lineage>
        <taxon>Bacteria</taxon>
        <taxon>Bacillati</taxon>
        <taxon>Bacillota</taxon>
        <taxon>Clostridia</taxon>
        <taxon>Eubacteriales</taxon>
        <taxon>Oscillospiraceae</taxon>
        <taxon>Ruminococcus</taxon>
    </lineage>
</organism>
<dbReference type="Gene3D" id="2.60.40.10">
    <property type="entry name" value="Immunoglobulins"/>
    <property type="match status" value="2"/>
</dbReference>
<gene>
    <name evidence="3" type="ORF">RBI_II00237</name>
</gene>
<dbReference type="RefSeq" id="WP_041337311.1">
    <property type="nucleotide sequence ID" value="NZ_DAWEGH010000071.1"/>
</dbReference>
<feature type="chain" id="PRO_5045942901" description="Fibronectin type-III domain-containing protein" evidence="1">
    <location>
        <begin position="27"/>
        <end position="350"/>
    </location>
</feature>
<dbReference type="EMBL" id="HF545617">
    <property type="protein sequence ID" value="CCO06011.1"/>
    <property type="molecule type" value="Genomic_DNA"/>
</dbReference>
<dbReference type="Proteomes" id="UP000027600">
    <property type="component" value="Chromosome II"/>
</dbReference>
<dbReference type="SMART" id="SM00060">
    <property type="entry name" value="FN3"/>
    <property type="match status" value="2"/>
</dbReference>
<evidence type="ECO:0000259" key="2">
    <source>
        <dbReference type="PROSITE" id="PS50853"/>
    </source>
</evidence>
<proteinExistence type="predicted"/>
<dbReference type="InterPro" id="IPR036116">
    <property type="entry name" value="FN3_sf"/>
</dbReference>
<feature type="domain" description="Fibronectin type-III" evidence="2">
    <location>
        <begin position="137"/>
        <end position="228"/>
    </location>
</feature>
<keyword evidence="1" id="KW-0732">Signal</keyword>
<evidence type="ECO:0000313" key="3">
    <source>
        <dbReference type="EMBL" id="CCO06011.1"/>
    </source>
</evidence>
<sequence length="350" mass="39247">MKNGMKKTAAVVMAAMLMGTGAVVPAAEDMGIFSQTAIVAEAASVGKVTGLKSKTLSNSEIQLNWSKVKGASGYTVYMRKNGKYNKLGDCKGTSYTVKKLPNATRENFKVRAYKTVKGKKVYGEYSANWNTATNPQACKGLKVSSVGTDSVKLSWTKIGCTNYRIYQNIKGKWKEIGKTTGTSYTVKKLAPATKYQFKIRACKQDDKKTNNNHYGKYSGVVTATTKKSDKITQADIDAMKKELQEYSNSKAEYVNNHYTEFWTYGEEYTTLEEFYELCISESTPQNSSYNDVYTISFDETDIVTTTSNFKNTIDFLYGEFTKSYLVVYVETCPNGNDVYNKPCWSVYFLR</sequence>
<dbReference type="InterPro" id="IPR003961">
    <property type="entry name" value="FN3_dom"/>
</dbReference>